<dbReference type="GO" id="GO:0005506">
    <property type="term" value="F:iron ion binding"/>
    <property type="evidence" value="ECO:0007669"/>
    <property type="project" value="InterPro"/>
</dbReference>
<comment type="caution">
    <text evidence="8">The sequence shown here is derived from an EMBL/GenBank/DDBJ whole genome shotgun (WGS) entry which is preliminary data.</text>
</comment>
<evidence type="ECO:0000256" key="1">
    <source>
        <dbReference type="ARBA" id="ARBA00001971"/>
    </source>
</evidence>
<keyword evidence="6" id="KW-0408">Iron</keyword>
<evidence type="ECO:0008006" key="10">
    <source>
        <dbReference type="Google" id="ProtNLM"/>
    </source>
</evidence>
<dbReference type="Proteomes" id="UP001221757">
    <property type="component" value="Unassembled WGS sequence"/>
</dbReference>
<name>A0AAD7D1J8_MYCRO</name>
<reference evidence="8" key="1">
    <citation type="submission" date="2023-03" db="EMBL/GenBank/DDBJ databases">
        <title>Massive genome expansion in bonnet fungi (Mycena s.s.) driven by repeated elements and novel gene families across ecological guilds.</title>
        <authorList>
            <consortium name="Lawrence Berkeley National Laboratory"/>
            <person name="Harder C.B."/>
            <person name="Miyauchi S."/>
            <person name="Viragh M."/>
            <person name="Kuo A."/>
            <person name="Thoen E."/>
            <person name="Andreopoulos B."/>
            <person name="Lu D."/>
            <person name="Skrede I."/>
            <person name="Drula E."/>
            <person name="Henrissat B."/>
            <person name="Morin E."/>
            <person name="Kohler A."/>
            <person name="Barry K."/>
            <person name="LaButti K."/>
            <person name="Morin E."/>
            <person name="Salamov A."/>
            <person name="Lipzen A."/>
            <person name="Mereny Z."/>
            <person name="Hegedus B."/>
            <person name="Baldrian P."/>
            <person name="Stursova M."/>
            <person name="Weitz H."/>
            <person name="Taylor A."/>
            <person name="Grigoriev I.V."/>
            <person name="Nagy L.G."/>
            <person name="Martin F."/>
            <person name="Kauserud H."/>
        </authorList>
    </citation>
    <scope>NUCLEOTIDE SEQUENCE</scope>
    <source>
        <strain evidence="8">CBHHK067</strain>
    </source>
</reference>
<organism evidence="8 9">
    <name type="scientific">Mycena rosella</name>
    <name type="common">Pink bonnet</name>
    <name type="synonym">Agaricus rosellus</name>
    <dbReference type="NCBI Taxonomy" id="1033263"/>
    <lineage>
        <taxon>Eukaryota</taxon>
        <taxon>Fungi</taxon>
        <taxon>Dikarya</taxon>
        <taxon>Basidiomycota</taxon>
        <taxon>Agaricomycotina</taxon>
        <taxon>Agaricomycetes</taxon>
        <taxon>Agaricomycetidae</taxon>
        <taxon>Agaricales</taxon>
        <taxon>Marasmiineae</taxon>
        <taxon>Mycenaceae</taxon>
        <taxon>Mycena</taxon>
    </lineage>
</organism>
<comment type="similarity">
    <text evidence="2">Belongs to the cytochrome P450 family.</text>
</comment>
<dbReference type="AlphaFoldDB" id="A0AAD7D1J8"/>
<accession>A0AAD7D1J8</accession>
<keyword evidence="4" id="KW-0479">Metal-binding</keyword>
<dbReference type="InterPro" id="IPR001128">
    <property type="entry name" value="Cyt_P450"/>
</dbReference>
<evidence type="ECO:0000256" key="7">
    <source>
        <dbReference type="ARBA" id="ARBA00023033"/>
    </source>
</evidence>
<keyword evidence="5" id="KW-0560">Oxidoreductase</keyword>
<dbReference type="EMBL" id="JARKIE010000155">
    <property type="protein sequence ID" value="KAJ7674356.1"/>
    <property type="molecule type" value="Genomic_DNA"/>
</dbReference>
<dbReference type="SUPFAM" id="SSF48264">
    <property type="entry name" value="Cytochrome P450"/>
    <property type="match status" value="1"/>
</dbReference>
<dbReference type="InterPro" id="IPR036396">
    <property type="entry name" value="Cyt_P450_sf"/>
</dbReference>
<gene>
    <name evidence="8" type="ORF">B0H17DRAFT_1016733</name>
</gene>
<evidence type="ECO:0000313" key="8">
    <source>
        <dbReference type="EMBL" id="KAJ7674356.1"/>
    </source>
</evidence>
<keyword evidence="3" id="KW-0349">Heme</keyword>
<protein>
    <recommendedName>
        <fullName evidence="10">Cytochrome P450</fullName>
    </recommendedName>
</protein>
<evidence type="ECO:0000256" key="4">
    <source>
        <dbReference type="ARBA" id="ARBA00022723"/>
    </source>
</evidence>
<evidence type="ECO:0000256" key="6">
    <source>
        <dbReference type="ARBA" id="ARBA00023004"/>
    </source>
</evidence>
<comment type="cofactor">
    <cofactor evidence="1">
        <name>heme</name>
        <dbReference type="ChEBI" id="CHEBI:30413"/>
    </cofactor>
</comment>
<proteinExistence type="inferred from homology"/>
<keyword evidence="7" id="KW-0503">Monooxygenase</keyword>
<dbReference type="Gene3D" id="1.10.630.10">
    <property type="entry name" value="Cytochrome P450"/>
    <property type="match status" value="1"/>
</dbReference>
<evidence type="ECO:0000256" key="5">
    <source>
        <dbReference type="ARBA" id="ARBA00023002"/>
    </source>
</evidence>
<evidence type="ECO:0000256" key="2">
    <source>
        <dbReference type="ARBA" id="ARBA00010617"/>
    </source>
</evidence>
<evidence type="ECO:0000256" key="3">
    <source>
        <dbReference type="ARBA" id="ARBA00022617"/>
    </source>
</evidence>
<sequence length="108" mass="12161">MSLLLYSLAALGAAVPLFWWVLLPRIQRAAILPPGPPGDPVLGNLRYMPSDQSALVFHEWSKKYGEVMYFEVLGRSLVILDTHQAAVDLLEKRSANYSDRPVFTLYDL</sequence>
<dbReference type="InterPro" id="IPR050364">
    <property type="entry name" value="Cytochrome_P450_fung"/>
</dbReference>
<dbReference type="Pfam" id="PF00067">
    <property type="entry name" value="p450"/>
    <property type="match status" value="1"/>
</dbReference>
<dbReference type="PANTHER" id="PTHR46300:SF5">
    <property type="entry name" value="CYTOCHROME P450"/>
    <property type="match status" value="1"/>
</dbReference>
<dbReference type="GO" id="GO:0004497">
    <property type="term" value="F:monooxygenase activity"/>
    <property type="evidence" value="ECO:0007669"/>
    <property type="project" value="UniProtKB-KW"/>
</dbReference>
<dbReference type="GO" id="GO:0016705">
    <property type="term" value="F:oxidoreductase activity, acting on paired donors, with incorporation or reduction of molecular oxygen"/>
    <property type="evidence" value="ECO:0007669"/>
    <property type="project" value="InterPro"/>
</dbReference>
<keyword evidence="9" id="KW-1185">Reference proteome</keyword>
<dbReference type="GO" id="GO:0020037">
    <property type="term" value="F:heme binding"/>
    <property type="evidence" value="ECO:0007669"/>
    <property type="project" value="InterPro"/>
</dbReference>
<evidence type="ECO:0000313" key="9">
    <source>
        <dbReference type="Proteomes" id="UP001221757"/>
    </source>
</evidence>
<dbReference type="PANTHER" id="PTHR46300">
    <property type="entry name" value="P450, PUTATIVE (EUROFUNG)-RELATED-RELATED"/>
    <property type="match status" value="1"/>
</dbReference>